<dbReference type="FunFam" id="3.40.50.300:FF:000187">
    <property type="entry name" value="Vesicular-fusion ATPase SEC18"/>
    <property type="match status" value="1"/>
</dbReference>
<dbReference type="AlphaFoldDB" id="A0A5K1V2X9"/>
<dbReference type="VEuPathDB" id="AmoebaDB:EHI5A_101820"/>
<dbReference type="Pfam" id="PF17862">
    <property type="entry name" value="AAA_lid_3"/>
    <property type="match status" value="1"/>
</dbReference>
<keyword evidence="6" id="KW-0378">Hydrolase</keyword>
<keyword evidence="6" id="KW-0931">ER-Golgi transport</keyword>
<dbReference type="Gene3D" id="3.10.330.10">
    <property type="match status" value="1"/>
</dbReference>
<dbReference type="FunFam" id="3.40.50.300:FF:002373">
    <property type="entry name" value="Vesicle-fusing ATPase, putative"/>
    <property type="match status" value="1"/>
</dbReference>
<evidence type="ECO:0000256" key="5">
    <source>
        <dbReference type="ARBA" id="ARBA00022927"/>
    </source>
</evidence>
<dbReference type="EC" id="3.6.4.6" evidence="6"/>
<keyword evidence="2 6" id="KW-0813">Transport</keyword>
<keyword evidence="6" id="KW-0479">Metal-binding</keyword>
<dbReference type="PANTHER" id="PTHR23078:SF3">
    <property type="entry name" value="VESICLE-FUSING ATPASE"/>
    <property type="match status" value="1"/>
</dbReference>
<proteinExistence type="inferred from homology"/>
<dbReference type="FunFam" id="1.10.8.60:FF:000127">
    <property type="entry name" value="Vesicular-fusion protein SEC18"/>
    <property type="match status" value="1"/>
</dbReference>
<keyword evidence="3 6" id="KW-0547">Nucleotide-binding</keyword>
<keyword evidence="4 6" id="KW-0067">ATP-binding</keyword>
<gene>
    <name evidence="8" type="ORF">CL6EHI_004640</name>
</gene>
<dbReference type="SMART" id="SM00382">
    <property type="entry name" value="AAA"/>
    <property type="match status" value="2"/>
</dbReference>
<dbReference type="InterPro" id="IPR039812">
    <property type="entry name" value="Vesicle-fus_ATPase"/>
</dbReference>
<comment type="caution">
    <text evidence="8">The sequence shown here is derived from an EMBL/GenBank/DDBJ whole genome shotgun (WGS) entry which is preliminary data.</text>
</comment>
<dbReference type="GO" id="GO:0005524">
    <property type="term" value="F:ATP binding"/>
    <property type="evidence" value="ECO:0007669"/>
    <property type="project" value="UniProtKB-UniRule"/>
</dbReference>
<dbReference type="PROSITE" id="PS00674">
    <property type="entry name" value="AAA"/>
    <property type="match status" value="1"/>
</dbReference>
<name>A0A5K1V2X9_ENTHI</name>
<dbReference type="VEuPathDB" id="AmoebaDB:EHI8A_058390"/>
<dbReference type="VEuPathDB" id="AmoebaDB:EHI_004640"/>
<dbReference type="GO" id="GO:0043001">
    <property type="term" value="P:Golgi to plasma membrane protein transport"/>
    <property type="evidence" value="ECO:0007669"/>
    <property type="project" value="TreeGrafter"/>
</dbReference>
<comment type="cofactor">
    <cofactor evidence="6">
        <name>Mg(2+)</name>
        <dbReference type="ChEBI" id="CHEBI:18420"/>
    </cofactor>
    <text evidence="6">Binds 1 Mg(2+) ion per subunit.</text>
</comment>
<reference evidence="8 9" key="1">
    <citation type="submission" date="2016-05" db="EMBL/GenBank/DDBJ databases">
        <title>First whole genome sequencing of Entamoeba histolytica HM1:IMSS-clone-6.</title>
        <authorList>
            <person name="Mukherjee Avik.K."/>
            <person name="Izumyama S."/>
            <person name="Nakada-Tsukui K."/>
            <person name="Nozaki T."/>
        </authorList>
    </citation>
    <scope>NUCLEOTIDE SEQUENCE [LARGE SCALE GENOMIC DNA]</scope>
    <source>
        <strain evidence="8 9">HM1:IMSS clone 6</strain>
    </source>
</reference>
<evidence type="ECO:0000256" key="2">
    <source>
        <dbReference type="ARBA" id="ARBA00022448"/>
    </source>
</evidence>
<evidence type="ECO:0000256" key="6">
    <source>
        <dbReference type="RuleBase" id="RU367045"/>
    </source>
</evidence>
<protein>
    <recommendedName>
        <fullName evidence="6">Vesicle-fusing ATPase</fullName>
        <ecNumber evidence="6">3.6.4.6</ecNumber>
    </recommendedName>
</protein>
<evidence type="ECO:0000256" key="4">
    <source>
        <dbReference type="ARBA" id="ARBA00022840"/>
    </source>
</evidence>
<organism evidence="8 9">
    <name type="scientific">Entamoeba histolytica</name>
    <dbReference type="NCBI Taxonomy" id="5759"/>
    <lineage>
        <taxon>Eukaryota</taxon>
        <taxon>Amoebozoa</taxon>
        <taxon>Evosea</taxon>
        <taxon>Archamoebae</taxon>
        <taxon>Mastigamoebida</taxon>
        <taxon>Entamoebidae</taxon>
        <taxon>Entamoeba</taxon>
    </lineage>
</organism>
<dbReference type="GO" id="GO:0005795">
    <property type="term" value="C:Golgi stack"/>
    <property type="evidence" value="ECO:0007669"/>
    <property type="project" value="TreeGrafter"/>
</dbReference>
<dbReference type="GO" id="GO:0035494">
    <property type="term" value="P:SNARE complex disassembly"/>
    <property type="evidence" value="ECO:0007669"/>
    <property type="project" value="InterPro"/>
</dbReference>
<keyword evidence="6" id="KW-0963">Cytoplasm</keyword>
<dbReference type="Gene3D" id="2.40.40.20">
    <property type="match status" value="1"/>
</dbReference>
<dbReference type="InterPro" id="IPR041569">
    <property type="entry name" value="AAA_lid_3"/>
</dbReference>
<dbReference type="PANTHER" id="PTHR23078">
    <property type="entry name" value="VESICULAR-FUSION PROTEIN NSF"/>
    <property type="match status" value="1"/>
</dbReference>
<dbReference type="VEuPathDB" id="AmoebaDB:EHI7A_057190"/>
<dbReference type="SUPFAM" id="SSF54585">
    <property type="entry name" value="Cdc48 domain 2-like"/>
    <property type="match status" value="1"/>
</dbReference>
<dbReference type="Proteomes" id="UP000078387">
    <property type="component" value="Unassembled WGS sequence"/>
</dbReference>
<evidence type="ECO:0000313" key="9">
    <source>
        <dbReference type="Proteomes" id="UP000078387"/>
    </source>
</evidence>
<dbReference type="GO" id="GO:0016887">
    <property type="term" value="F:ATP hydrolysis activity"/>
    <property type="evidence" value="ECO:0007669"/>
    <property type="project" value="InterPro"/>
</dbReference>
<comment type="similarity">
    <text evidence="1 6">Belongs to the AAA ATPase family.</text>
</comment>
<dbReference type="InterPro" id="IPR003593">
    <property type="entry name" value="AAA+_ATPase"/>
</dbReference>
<dbReference type="SUPFAM" id="SSF50692">
    <property type="entry name" value="ADC-like"/>
    <property type="match status" value="1"/>
</dbReference>
<comment type="subcellular location">
    <subcellularLocation>
        <location evidence="6">Cytoplasm</location>
    </subcellularLocation>
</comment>
<dbReference type="InterPro" id="IPR027417">
    <property type="entry name" value="P-loop_NTPase"/>
</dbReference>
<keyword evidence="5 6" id="KW-0653">Protein transport</keyword>
<dbReference type="Pfam" id="PF00004">
    <property type="entry name" value="AAA"/>
    <property type="match status" value="2"/>
</dbReference>
<evidence type="ECO:0000256" key="3">
    <source>
        <dbReference type="ARBA" id="ARBA00022741"/>
    </source>
</evidence>
<comment type="catalytic activity">
    <reaction evidence="6">
        <text>ATP + H2O = ADP + phosphate + H(+)</text>
        <dbReference type="Rhea" id="RHEA:13065"/>
        <dbReference type="ChEBI" id="CHEBI:15377"/>
        <dbReference type="ChEBI" id="CHEBI:15378"/>
        <dbReference type="ChEBI" id="CHEBI:30616"/>
        <dbReference type="ChEBI" id="CHEBI:43474"/>
        <dbReference type="ChEBI" id="CHEBI:456216"/>
        <dbReference type="EC" id="3.6.4.6"/>
    </reaction>
</comment>
<accession>A0A5K1V2X9</accession>
<feature type="domain" description="AAA+ ATPase" evidence="7">
    <location>
        <begin position="241"/>
        <end position="388"/>
    </location>
</feature>
<feature type="domain" description="AAA+ ATPase" evidence="7">
    <location>
        <begin position="519"/>
        <end position="656"/>
    </location>
</feature>
<evidence type="ECO:0000256" key="1">
    <source>
        <dbReference type="ARBA" id="ARBA00006914"/>
    </source>
</evidence>
<dbReference type="GO" id="GO:0046872">
    <property type="term" value="F:metal ion binding"/>
    <property type="evidence" value="ECO:0007669"/>
    <property type="project" value="UniProtKB-UniRule"/>
</dbReference>
<dbReference type="InterPro" id="IPR003960">
    <property type="entry name" value="ATPase_AAA_CS"/>
</dbReference>
<dbReference type="InterPro" id="IPR003959">
    <property type="entry name" value="ATPase_AAA_core"/>
</dbReference>
<dbReference type="Gene3D" id="3.40.50.300">
    <property type="entry name" value="P-loop containing nucleotide triphosphate hydrolases"/>
    <property type="match status" value="2"/>
</dbReference>
<dbReference type="EMBL" id="BDEQ01000001">
    <property type="protein sequence ID" value="GAT93986.1"/>
    <property type="molecule type" value="Genomic_DNA"/>
</dbReference>
<dbReference type="InterPro" id="IPR009010">
    <property type="entry name" value="Asp_de-COase-like_dom_sf"/>
</dbReference>
<keyword evidence="6" id="KW-0460">Magnesium</keyword>
<sequence>MTMALQVGQFDIKNIKYTLTNKVYFNTNDYKSFEQPEYVKIDNFVYTATSLDIVEQGKLYLSKVQRTDLNLGLNEQVKITKFEPNQTQRCTSYLRIDIGFFNRPTQIEIDAEDIRKLIKNDFNKQMVTQNQSLVLTVKGVPFLLKFVEIQLVGAKGEIIENADRGLIHEKIMNIDISKLGRDGGLLTINGGMTQGTLFTKNFNPEGMGVGGLDKEFTDILRRAFMSRMFPSETIKKLGIKHVKGILLYGPPGCGKTLMARQIGKMVSSVEPKLVEGPSILNKYVGESEANIRNLFAEAEAEQNQRGDDSQLHIIILDELDAICKQRGSRNDSTGVSDTIVNQLLSKIDGVNALNNILVIGMTNRMDMLDDALLRPGRLEVQIEIGLPDEHGRVQILNIHTKKMRENHMLDSNVSIEELAKQTKNFSGAELEGLVISASSFAMKENFDMEKCKPRNDKFVVKREHFDMALGEMKPAFGVDKDDQIPTLPNPMLVYSSAQMHVREMLKDSVQQLSTSTVTNKIAVMIGGKHGSGKTALAVEAAKQSGFPFIKVLSAEQLVGYPDVMKCSKIAKVFTDAYRSTQSVIIIDDLERVLEYTPFGPRFDNTVLHLLLAYIRKPVPTGKKLYILSTTCLAPDVLRNLDVWEAFTQHMHLPIVTGCEQLKTIARTSGMDSNIDELGWVDVMNQFQNKEIAIQNALLLLENFKGKSYDSKEFTMLMNTYCSEEIDPWDSIAYMQA</sequence>
<dbReference type="OMA" id="QFEQHVT"/>
<dbReference type="SUPFAM" id="SSF52540">
    <property type="entry name" value="P-loop containing nucleoside triphosphate hydrolases"/>
    <property type="match status" value="2"/>
</dbReference>
<dbReference type="VEuPathDB" id="AmoebaDB:KM1_116460"/>
<dbReference type="InterPro" id="IPR029067">
    <property type="entry name" value="CDC48_domain_2-like_sf"/>
</dbReference>
<evidence type="ECO:0000313" key="8">
    <source>
        <dbReference type="EMBL" id="GAT93986.1"/>
    </source>
</evidence>
<dbReference type="Gene3D" id="1.10.8.60">
    <property type="match status" value="1"/>
</dbReference>
<evidence type="ECO:0000259" key="7">
    <source>
        <dbReference type="SMART" id="SM00382"/>
    </source>
</evidence>
<dbReference type="GO" id="GO:0006891">
    <property type="term" value="P:intra-Golgi vesicle-mediated transport"/>
    <property type="evidence" value="ECO:0007669"/>
    <property type="project" value="TreeGrafter"/>
</dbReference>
<comment type="function">
    <text evidence="6">Required for vesicle-mediated transport. Catalyzes the fusion of transport vesicles within the Golgi cisternae. Is also required for transport from the endoplasmic reticulum to the Golgi stack. Seems to function as a fusion protein required for the delivery of cargo proteins to all compartments of the Golgi stack independent of vesicle origin.</text>
</comment>